<dbReference type="PROSITE" id="PS51352">
    <property type="entry name" value="THIOREDOXIN_2"/>
    <property type="match status" value="1"/>
</dbReference>
<evidence type="ECO:0000256" key="7">
    <source>
        <dbReference type="NCBIfam" id="TIGR01068"/>
    </source>
</evidence>
<protein>
    <recommendedName>
        <fullName evidence="2 7">Thioredoxin</fullName>
    </recommendedName>
</protein>
<evidence type="ECO:0000259" key="11">
    <source>
        <dbReference type="PROSITE" id="PS51352"/>
    </source>
</evidence>
<reference evidence="12" key="2">
    <citation type="journal article" date="2021" name="PeerJ">
        <title>Extensive microbial diversity within the chicken gut microbiome revealed by metagenomics and culture.</title>
        <authorList>
            <person name="Gilroy R."/>
            <person name="Ravi A."/>
            <person name="Getino M."/>
            <person name="Pursley I."/>
            <person name="Horton D.L."/>
            <person name="Alikhan N.F."/>
            <person name="Baker D."/>
            <person name="Gharbi K."/>
            <person name="Hall N."/>
            <person name="Watson M."/>
            <person name="Adriaenssens E.M."/>
            <person name="Foster-Nyarko E."/>
            <person name="Jarju S."/>
            <person name="Secka A."/>
            <person name="Antonio M."/>
            <person name="Oren A."/>
            <person name="Chaudhuri R.R."/>
            <person name="La Ragione R."/>
            <person name="Hildebrand F."/>
            <person name="Pallen M.J."/>
        </authorList>
    </citation>
    <scope>NUCLEOTIDE SEQUENCE</scope>
    <source>
        <strain evidence="12">CHK184-25365</strain>
    </source>
</reference>
<evidence type="ECO:0000313" key="12">
    <source>
        <dbReference type="EMBL" id="HIR40902.1"/>
    </source>
</evidence>
<evidence type="ECO:0000313" key="13">
    <source>
        <dbReference type="Proteomes" id="UP000886749"/>
    </source>
</evidence>
<dbReference type="SUPFAM" id="SSF52833">
    <property type="entry name" value="Thioredoxin-like"/>
    <property type="match status" value="1"/>
</dbReference>
<comment type="caution">
    <text evidence="12">The sequence shown here is derived from an EMBL/GenBank/DDBJ whole genome shotgun (WGS) entry which is preliminary data.</text>
</comment>
<evidence type="ECO:0000256" key="9">
    <source>
        <dbReference type="PIRSR" id="PIRSR000077-1"/>
    </source>
</evidence>
<dbReference type="NCBIfam" id="TIGR01068">
    <property type="entry name" value="thioredoxin"/>
    <property type="match status" value="1"/>
</dbReference>
<organism evidence="12 13">
    <name type="scientific">Candidatus Egerieicola pullicola</name>
    <dbReference type="NCBI Taxonomy" id="2840775"/>
    <lineage>
        <taxon>Bacteria</taxon>
        <taxon>Bacillati</taxon>
        <taxon>Bacillota</taxon>
        <taxon>Clostridia</taxon>
        <taxon>Eubacteriales</taxon>
        <taxon>Oscillospiraceae</taxon>
        <taxon>Oscillospiraceae incertae sedis</taxon>
        <taxon>Candidatus Egerieicola</taxon>
    </lineage>
</organism>
<reference evidence="12" key="1">
    <citation type="submission" date="2020-10" db="EMBL/GenBank/DDBJ databases">
        <authorList>
            <person name="Gilroy R."/>
        </authorList>
    </citation>
    <scope>NUCLEOTIDE SEQUENCE</scope>
    <source>
        <strain evidence="12">CHK184-25365</strain>
    </source>
</reference>
<sequence>MAIQTITKDNFDAQVKNQAGPVLLDFWASWCGPCRMMSPILEQFAQLHPEVAVGKVNVDEQRELASAFGIESIPTLCVVQGGKLVRQAVGVQTIPQLENLMK</sequence>
<accession>A0A9D1AIM9</accession>
<evidence type="ECO:0000256" key="6">
    <source>
        <dbReference type="ARBA" id="ARBA00023284"/>
    </source>
</evidence>
<evidence type="ECO:0000256" key="2">
    <source>
        <dbReference type="ARBA" id="ARBA00020570"/>
    </source>
</evidence>
<keyword evidence="3" id="KW-0813">Transport</keyword>
<keyword evidence="6 10" id="KW-0676">Redox-active center</keyword>
<feature type="site" description="Contributes to redox potential value" evidence="9">
    <location>
        <position position="33"/>
    </location>
</feature>
<dbReference type="Proteomes" id="UP000886749">
    <property type="component" value="Unassembled WGS sequence"/>
</dbReference>
<evidence type="ECO:0000256" key="10">
    <source>
        <dbReference type="PIRSR" id="PIRSR000077-4"/>
    </source>
</evidence>
<comment type="similarity">
    <text evidence="1 8">Belongs to the thioredoxin family.</text>
</comment>
<proteinExistence type="inferred from homology"/>
<keyword evidence="5 10" id="KW-1015">Disulfide bond</keyword>
<dbReference type="AlphaFoldDB" id="A0A9D1AIM9"/>
<feature type="active site" description="Nucleophile" evidence="9">
    <location>
        <position position="34"/>
    </location>
</feature>
<feature type="domain" description="Thioredoxin" evidence="11">
    <location>
        <begin position="1"/>
        <end position="102"/>
    </location>
</feature>
<dbReference type="PRINTS" id="PR00421">
    <property type="entry name" value="THIOREDOXIN"/>
</dbReference>
<keyword evidence="4" id="KW-0249">Electron transport</keyword>
<evidence type="ECO:0000256" key="3">
    <source>
        <dbReference type="ARBA" id="ARBA00022448"/>
    </source>
</evidence>
<dbReference type="CDD" id="cd02947">
    <property type="entry name" value="TRX_family"/>
    <property type="match status" value="1"/>
</dbReference>
<feature type="active site" description="Nucleophile" evidence="9">
    <location>
        <position position="31"/>
    </location>
</feature>
<feature type="site" description="Contributes to redox potential value" evidence="9">
    <location>
        <position position="32"/>
    </location>
</feature>
<evidence type="ECO:0000256" key="4">
    <source>
        <dbReference type="ARBA" id="ARBA00022982"/>
    </source>
</evidence>
<gene>
    <name evidence="12" type="primary">trxA</name>
    <name evidence="12" type="ORF">IAB36_03640</name>
</gene>
<dbReference type="PROSITE" id="PS00194">
    <property type="entry name" value="THIOREDOXIN_1"/>
    <property type="match status" value="1"/>
</dbReference>
<dbReference type="InterPro" id="IPR005746">
    <property type="entry name" value="Thioredoxin"/>
</dbReference>
<dbReference type="PIRSF" id="PIRSF000077">
    <property type="entry name" value="Thioredoxin"/>
    <property type="match status" value="1"/>
</dbReference>
<evidence type="ECO:0000256" key="5">
    <source>
        <dbReference type="ARBA" id="ARBA00023157"/>
    </source>
</evidence>
<dbReference type="Gene3D" id="3.40.30.10">
    <property type="entry name" value="Glutaredoxin"/>
    <property type="match status" value="1"/>
</dbReference>
<evidence type="ECO:0000256" key="1">
    <source>
        <dbReference type="ARBA" id="ARBA00008987"/>
    </source>
</evidence>
<dbReference type="InterPro" id="IPR017937">
    <property type="entry name" value="Thioredoxin_CS"/>
</dbReference>
<dbReference type="InterPro" id="IPR013766">
    <property type="entry name" value="Thioredoxin_domain"/>
</dbReference>
<dbReference type="FunFam" id="3.40.30.10:FF:000001">
    <property type="entry name" value="Thioredoxin"/>
    <property type="match status" value="1"/>
</dbReference>
<dbReference type="PANTHER" id="PTHR45663">
    <property type="entry name" value="GEO12009P1"/>
    <property type="match status" value="1"/>
</dbReference>
<name>A0A9D1AIM9_9FIRM</name>
<dbReference type="EMBL" id="DVGY01000082">
    <property type="protein sequence ID" value="HIR40902.1"/>
    <property type="molecule type" value="Genomic_DNA"/>
</dbReference>
<feature type="site" description="Deprotonates C-terminal active site Cys" evidence="9">
    <location>
        <position position="25"/>
    </location>
</feature>
<dbReference type="Pfam" id="PF00085">
    <property type="entry name" value="Thioredoxin"/>
    <property type="match status" value="1"/>
</dbReference>
<feature type="disulfide bond" description="Redox-active" evidence="10">
    <location>
        <begin position="31"/>
        <end position="34"/>
    </location>
</feature>
<evidence type="ECO:0000256" key="8">
    <source>
        <dbReference type="PIRNR" id="PIRNR000077"/>
    </source>
</evidence>
<dbReference type="InterPro" id="IPR036249">
    <property type="entry name" value="Thioredoxin-like_sf"/>
</dbReference>
<dbReference type="GO" id="GO:0005737">
    <property type="term" value="C:cytoplasm"/>
    <property type="evidence" value="ECO:0007669"/>
    <property type="project" value="TreeGrafter"/>
</dbReference>
<dbReference type="GO" id="GO:0015035">
    <property type="term" value="F:protein-disulfide reductase activity"/>
    <property type="evidence" value="ECO:0007669"/>
    <property type="project" value="UniProtKB-UniRule"/>
</dbReference>
<dbReference type="PANTHER" id="PTHR45663:SF11">
    <property type="entry name" value="GEO12009P1"/>
    <property type="match status" value="1"/>
</dbReference>